<evidence type="ECO:0000313" key="6">
    <source>
        <dbReference type="Proteomes" id="UP000242188"/>
    </source>
</evidence>
<comment type="function">
    <text evidence="4">Component of the proteasome, a multicatalytic proteinase complex which is characterized by its ability to cleave peptides with Arg, Phe, Tyr, Leu, and Glu adjacent to the leaving group at neutral or slightly basic pH. The proteasome has an ATP-dependent proteolytic activity.</text>
</comment>
<evidence type="ECO:0000256" key="3">
    <source>
        <dbReference type="ARBA" id="ARBA00023242"/>
    </source>
</evidence>
<comment type="caution">
    <text evidence="5">The sequence shown here is derived from an EMBL/GenBank/DDBJ whole genome shotgun (WGS) entry which is preliminary data.</text>
</comment>
<comment type="subcellular location">
    <subcellularLocation>
        <location evidence="4">Cytoplasm</location>
    </subcellularLocation>
    <subcellularLocation>
        <location evidence="4">Nucleus</location>
    </subcellularLocation>
</comment>
<dbReference type="PANTHER" id="PTHR32194:SF10">
    <property type="entry name" value="PROTEASOME SUBUNIT BETA TYPE-3"/>
    <property type="match status" value="1"/>
</dbReference>
<dbReference type="Pfam" id="PF00227">
    <property type="entry name" value="Proteasome"/>
    <property type="match status" value="1"/>
</dbReference>
<name>A0A210R3J5_MIZYE</name>
<comment type="subunit">
    <text evidence="4">Component of the proteasome complex.</text>
</comment>
<dbReference type="AlphaFoldDB" id="A0A210R3J5"/>
<dbReference type="CDD" id="cd03759">
    <property type="entry name" value="proteasome_beta_type_3"/>
    <property type="match status" value="1"/>
</dbReference>
<keyword evidence="6" id="KW-1185">Reference proteome</keyword>
<organism evidence="5 6">
    <name type="scientific">Mizuhopecten yessoensis</name>
    <name type="common">Japanese scallop</name>
    <name type="synonym">Patinopecten yessoensis</name>
    <dbReference type="NCBI Taxonomy" id="6573"/>
    <lineage>
        <taxon>Eukaryota</taxon>
        <taxon>Metazoa</taxon>
        <taxon>Spiralia</taxon>
        <taxon>Lophotrochozoa</taxon>
        <taxon>Mollusca</taxon>
        <taxon>Bivalvia</taxon>
        <taxon>Autobranchia</taxon>
        <taxon>Pteriomorphia</taxon>
        <taxon>Pectinida</taxon>
        <taxon>Pectinoidea</taxon>
        <taxon>Pectinidae</taxon>
        <taxon>Mizuhopecten</taxon>
    </lineage>
</organism>
<evidence type="ECO:0000313" key="5">
    <source>
        <dbReference type="EMBL" id="OWF55484.1"/>
    </source>
</evidence>
<sequence length="205" mass="22957">MSILEYNGAAIIAMKGKNCVAIAADRRFGIQAQTVSTNFQKMFEMGPRLYIGLPGLATDVQTVAQKLQFRVNLYELRENRRLKPKTFMSMVSNLLYERRFGPYFVEPVIAGLDAKTNEPYIASMDLIGCPMVTDEFVVSGTCSEQMYGMCESLWKPDMGPKELLDTISQALQSAVDRDAVSGWGCMVHIIEKDKVTTTELKGRMD</sequence>
<dbReference type="PANTHER" id="PTHR32194">
    <property type="entry name" value="METALLOPROTEASE TLDD"/>
    <property type="match status" value="1"/>
</dbReference>
<dbReference type="EMBL" id="NEDP02000657">
    <property type="protein sequence ID" value="OWF55484.1"/>
    <property type="molecule type" value="Genomic_DNA"/>
</dbReference>
<gene>
    <name evidence="5" type="ORF">KP79_PYT19534</name>
</gene>
<evidence type="ECO:0000256" key="2">
    <source>
        <dbReference type="ARBA" id="ARBA00022942"/>
    </source>
</evidence>
<keyword evidence="1 4" id="KW-0963">Cytoplasm</keyword>
<dbReference type="GO" id="GO:0043161">
    <property type="term" value="P:proteasome-mediated ubiquitin-dependent protein catabolic process"/>
    <property type="evidence" value="ECO:0007669"/>
    <property type="project" value="InterPro"/>
</dbReference>
<reference evidence="5 6" key="1">
    <citation type="journal article" date="2017" name="Nat. Ecol. Evol.">
        <title>Scallop genome provides insights into evolution of bilaterian karyotype and development.</title>
        <authorList>
            <person name="Wang S."/>
            <person name="Zhang J."/>
            <person name="Jiao W."/>
            <person name="Li J."/>
            <person name="Xun X."/>
            <person name="Sun Y."/>
            <person name="Guo X."/>
            <person name="Huan P."/>
            <person name="Dong B."/>
            <person name="Zhang L."/>
            <person name="Hu X."/>
            <person name="Sun X."/>
            <person name="Wang J."/>
            <person name="Zhao C."/>
            <person name="Wang Y."/>
            <person name="Wang D."/>
            <person name="Huang X."/>
            <person name="Wang R."/>
            <person name="Lv J."/>
            <person name="Li Y."/>
            <person name="Zhang Z."/>
            <person name="Liu B."/>
            <person name="Lu W."/>
            <person name="Hui Y."/>
            <person name="Liang J."/>
            <person name="Zhou Z."/>
            <person name="Hou R."/>
            <person name="Li X."/>
            <person name="Liu Y."/>
            <person name="Li H."/>
            <person name="Ning X."/>
            <person name="Lin Y."/>
            <person name="Zhao L."/>
            <person name="Xing Q."/>
            <person name="Dou J."/>
            <person name="Li Y."/>
            <person name="Mao J."/>
            <person name="Guo H."/>
            <person name="Dou H."/>
            <person name="Li T."/>
            <person name="Mu C."/>
            <person name="Jiang W."/>
            <person name="Fu Q."/>
            <person name="Fu X."/>
            <person name="Miao Y."/>
            <person name="Liu J."/>
            <person name="Yu Q."/>
            <person name="Li R."/>
            <person name="Liao H."/>
            <person name="Li X."/>
            <person name="Kong Y."/>
            <person name="Jiang Z."/>
            <person name="Chourrout D."/>
            <person name="Li R."/>
            <person name="Bao Z."/>
        </authorList>
    </citation>
    <scope>NUCLEOTIDE SEQUENCE [LARGE SCALE GENOMIC DNA]</scope>
    <source>
        <strain evidence="5 6">PY_sf001</strain>
    </source>
</reference>
<dbReference type="GO" id="GO:0019774">
    <property type="term" value="C:proteasome core complex, beta-subunit complex"/>
    <property type="evidence" value="ECO:0007669"/>
    <property type="project" value="InterPro"/>
</dbReference>
<dbReference type="InterPro" id="IPR033811">
    <property type="entry name" value="Proteasome_beta_3"/>
</dbReference>
<dbReference type="InterPro" id="IPR001353">
    <property type="entry name" value="Proteasome_sua/b"/>
</dbReference>
<proteinExistence type="inferred from homology"/>
<dbReference type="SUPFAM" id="SSF56235">
    <property type="entry name" value="N-terminal nucleophile aminohydrolases (Ntn hydrolases)"/>
    <property type="match status" value="1"/>
</dbReference>
<accession>A0A210R3J5</accession>
<dbReference type="PROSITE" id="PS51476">
    <property type="entry name" value="PROTEASOME_BETA_2"/>
    <property type="match status" value="1"/>
</dbReference>
<dbReference type="InterPro" id="IPR023333">
    <property type="entry name" value="Proteasome_suB-type"/>
</dbReference>
<dbReference type="GO" id="GO:0005634">
    <property type="term" value="C:nucleus"/>
    <property type="evidence" value="ECO:0007669"/>
    <property type="project" value="UniProtKB-SubCell"/>
</dbReference>
<dbReference type="OrthoDB" id="204949at2759"/>
<dbReference type="InterPro" id="IPR016050">
    <property type="entry name" value="Proteasome_bsu_CS"/>
</dbReference>
<protein>
    <recommendedName>
        <fullName evidence="4">Proteasome subunit beta</fullName>
    </recommendedName>
</protein>
<dbReference type="PROSITE" id="PS00854">
    <property type="entry name" value="PROTEASOME_BETA_1"/>
    <property type="match status" value="1"/>
</dbReference>
<dbReference type="FunFam" id="3.60.20.10:FF:000003">
    <property type="entry name" value="Proteasome subunit beta type-3"/>
    <property type="match status" value="1"/>
</dbReference>
<evidence type="ECO:0000256" key="4">
    <source>
        <dbReference type="RuleBase" id="RU004203"/>
    </source>
</evidence>
<evidence type="ECO:0000256" key="1">
    <source>
        <dbReference type="ARBA" id="ARBA00022490"/>
    </source>
</evidence>
<dbReference type="GO" id="GO:0005737">
    <property type="term" value="C:cytoplasm"/>
    <property type="evidence" value="ECO:0007669"/>
    <property type="project" value="UniProtKB-SubCell"/>
</dbReference>
<dbReference type="STRING" id="6573.A0A210R3J5"/>
<comment type="similarity">
    <text evidence="4">Belongs to the peptidase T1B family.</text>
</comment>
<keyword evidence="2 4" id="KW-0647">Proteasome</keyword>
<dbReference type="Gene3D" id="3.60.20.10">
    <property type="entry name" value="Glutamine Phosphoribosylpyrophosphate, subunit 1, domain 1"/>
    <property type="match status" value="1"/>
</dbReference>
<keyword evidence="3 4" id="KW-0539">Nucleus</keyword>
<dbReference type="InterPro" id="IPR029055">
    <property type="entry name" value="Ntn_hydrolases_N"/>
</dbReference>
<dbReference type="Proteomes" id="UP000242188">
    <property type="component" value="Unassembled WGS sequence"/>
</dbReference>